<accession>A0A146KH21</accession>
<evidence type="ECO:0000256" key="3">
    <source>
        <dbReference type="ARBA" id="ARBA00022840"/>
    </source>
</evidence>
<comment type="similarity">
    <text evidence="4">Belongs to the DEAD box helicase family.</text>
</comment>
<comment type="function">
    <text evidence="4">RNA helicase.</text>
</comment>
<sequence>QAESSGFKFDQKSLELLAPDTSIDASAWTSLKISPGVAKFLISSSFVAPTNIQKLALRNSDSQLIIAETGSGKTFSYLLPIVNQILEDFKQPKFQQQRPLQYLILTPTHELAVQINKQFNQVFSQIQAQFFVQLLLIGGMSIQKQQRLLSQKPLLVLGTPGRILECIKDFSSIKKIVIDEADKMLQENQYQDLVKLCQEINQVAKPKLVLSSATLHLPDALQDKRLIQVAKNENGKAEKGEKGEKNTNCY</sequence>
<dbReference type="GO" id="GO:0003723">
    <property type="term" value="F:RNA binding"/>
    <property type="evidence" value="ECO:0007669"/>
    <property type="project" value="UniProtKB-UniRule"/>
</dbReference>
<dbReference type="EMBL" id="GDID01000624">
    <property type="protein sequence ID" value="JAP95982.1"/>
    <property type="molecule type" value="Transcribed_RNA"/>
</dbReference>
<dbReference type="GO" id="GO:0005524">
    <property type="term" value="F:ATP binding"/>
    <property type="evidence" value="ECO:0007669"/>
    <property type="project" value="UniProtKB-UniRule"/>
</dbReference>
<name>A0A146KH21_9EUKA</name>
<comment type="catalytic activity">
    <reaction evidence="4">
        <text>ATP + H2O = ADP + phosphate + H(+)</text>
        <dbReference type="Rhea" id="RHEA:13065"/>
        <dbReference type="ChEBI" id="CHEBI:15377"/>
        <dbReference type="ChEBI" id="CHEBI:15378"/>
        <dbReference type="ChEBI" id="CHEBI:30616"/>
        <dbReference type="ChEBI" id="CHEBI:43474"/>
        <dbReference type="ChEBI" id="CHEBI:456216"/>
        <dbReference type="EC" id="3.6.4.13"/>
    </reaction>
</comment>
<dbReference type="Pfam" id="PF00270">
    <property type="entry name" value="DEAD"/>
    <property type="match status" value="1"/>
</dbReference>
<dbReference type="InterPro" id="IPR014001">
    <property type="entry name" value="Helicase_ATP-bd"/>
</dbReference>
<evidence type="ECO:0000256" key="1">
    <source>
        <dbReference type="ARBA" id="ARBA00022741"/>
    </source>
</evidence>
<dbReference type="AlphaFoldDB" id="A0A146KH21"/>
<organism evidence="6">
    <name type="scientific">Trepomonas sp. PC1</name>
    <dbReference type="NCBI Taxonomy" id="1076344"/>
    <lineage>
        <taxon>Eukaryota</taxon>
        <taxon>Metamonada</taxon>
        <taxon>Diplomonadida</taxon>
        <taxon>Hexamitidae</taxon>
        <taxon>Hexamitinae</taxon>
        <taxon>Trepomonas</taxon>
    </lineage>
</organism>
<protein>
    <recommendedName>
        <fullName evidence="4">ATP-dependent RNA helicase</fullName>
        <ecNumber evidence="4">3.6.4.13</ecNumber>
    </recommendedName>
</protein>
<evidence type="ECO:0000313" key="6">
    <source>
        <dbReference type="EMBL" id="JAP95982.1"/>
    </source>
</evidence>
<dbReference type="InterPro" id="IPR011545">
    <property type="entry name" value="DEAD/DEAH_box_helicase_dom"/>
</dbReference>
<dbReference type="InterPro" id="IPR027417">
    <property type="entry name" value="P-loop_NTPase"/>
</dbReference>
<keyword evidence="1 4" id="KW-0547">Nucleotide-binding</keyword>
<evidence type="ECO:0000256" key="2">
    <source>
        <dbReference type="ARBA" id="ARBA00022801"/>
    </source>
</evidence>
<dbReference type="SMART" id="SM00487">
    <property type="entry name" value="DEXDc"/>
    <property type="match status" value="1"/>
</dbReference>
<dbReference type="PANTHER" id="PTHR24031">
    <property type="entry name" value="RNA HELICASE"/>
    <property type="match status" value="1"/>
</dbReference>
<reference evidence="6" key="1">
    <citation type="submission" date="2015-07" db="EMBL/GenBank/DDBJ databases">
        <title>Adaptation to a free-living lifestyle via gene acquisitions in the diplomonad Trepomonas sp. PC1.</title>
        <authorList>
            <person name="Xu F."/>
            <person name="Jerlstrom-Hultqvist J."/>
            <person name="Kolisko M."/>
            <person name="Simpson A.G.B."/>
            <person name="Roger A.J."/>
            <person name="Svard S.G."/>
            <person name="Andersson J.O."/>
        </authorList>
    </citation>
    <scope>NUCLEOTIDE SEQUENCE</scope>
    <source>
        <strain evidence="6">PC1</strain>
    </source>
</reference>
<feature type="domain" description="Helicase ATP-binding" evidence="5">
    <location>
        <begin position="54"/>
        <end position="233"/>
    </location>
</feature>
<dbReference type="InterPro" id="IPR000629">
    <property type="entry name" value="RNA-helicase_DEAD-box_CS"/>
</dbReference>
<comment type="domain">
    <text evidence="4">The Q motif is unique to and characteristic of the DEAD box family of RNA helicases and controls ATP binding and hydrolysis.</text>
</comment>
<dbReference type="EC" id="3.6.4.13" evidence="4"/>
<feature type="non-terminal residue" evidence="6">
    <location>
        <position position="250"/>
    </location>
</feature>
<proteinExistence type="inferred from homology"/>
<dbReference type="SUPFAM" id="SSF52540">
    <property type="entry name" value="P-loop containing nucleoside triphosphate hydrolases"/>
    <property type="match status" value="1"/>
</dbReference>
<dbReference type="PROSITE" id="PS51192">
    <property type="entry name" value="HELICASE_ATP_BIND_1"/>
    <property type="match status" value="1"/>
</dbReference>
<evidence type="ECO:0000259" key="5">
    <source>
        <dbReference type="PROSITE" id="PS51192"/>
    </source>
</evidence>
<keyword evidence="3 4" id="KW-0067">ATP-binding</keyword>
<dbReference type="Gene3D" id="3.40.50.300">
    <property type="entry name" value="P-loop containing nucleotide triphosphate hydrolases"/>
    <property type="match status" value="1"/>
</dbReference>
<dbReference type="GO" id="GO:0003724">
    <property type="term" value="F:RNA helicase activity"/>
    <property type="evidence" value="ECO:0007669"/>
    <property type="project" value="UniProtKB-EC"/>
</dbReference>
<evidence type="ECO:0000256" key="4">
    <source>
        <dbReference type="RuleBase" id="RU365068"/>
    </source>
</evidence>
<gene>
    <name evidence="6" type="ORF">TPC1_10838</name>
</gene>
<keyword evidence="4 6" id="KW-0347">Helicase</keyword>
<keyword evidence="4" id="KW-0694">RNA-binding</keyword>
<dbReference type="PROSITE" id="PS00039">
    <property type="entry name" value="DEAD_ATP_HELICASE"/>
    <property type="match status" value="1"/>
</dbReference>
<feature type="non-terminal residue" evidence="6">
    <location>
        <position position="1"/>
    </location>
</feature>
<dbReference type="GO" id="GO:0016787">
    <property type="term" value="F:hydrolase activity"/>
    <property type="evidence" value="ECO:0007669"/>
    <property type="project" value="UniProtKB-KW"/>
</dbReference>
<keyword evidence="2 4" id="KW-0378">Hydrolase</keyword>